<dbReference type="Pfam" id="PF00255">
    <property type="entry name" value="GSHPx"/>
    <property type="match status" value="1"/>
</dbReference>
<evidence type="ECO:0000256" key="3">
    <source>
        <dbReference type="ARBA" id="ARBA00023002"/>
    </source>
</evidence>
<reference evidence="5 6" key="1">
    <citation type="submission" date="2021-06" db="EMBL/GenBank/DDBJ databases">
        <title>Microbial metabolic specificity influences pelagic lipid remineralization.</title>
        <authorList>
            <person name="Behrendt L."/>
            <person name="Hunter J.E."/>
            <person name="Alcolombri U."/>
            <person name="Smriga S."/>
            <person name="Mincer T."/>
            <person name="Lowenstein D.P."/>
            <person name="Peaudecerf F.J."/>
            <person name="Fernandez V.I."/>
            <person name="Fredricks H."/>
            <person name="Almblad H."/>
            <person name="Harrison J.J."/>
            <person name="Stocker R."/>
            <person name="Van Mooy B.A.S."/>
        </authorList>
    </citation>
    <scope>NUCLEOTIDE SEQUENCE [LARGE SCALE GENOMIC DNA]</scope>
    <source>
        <strain evidence="5 6">HP15-B</strain>
    </source>
</reference>
<comment type="similarity">
    <text evidence="1 4">Belongs to the glutathione peroxidase family.</text>
</comment>
<keyword evidence="6" id="KW-1185">Reference proteome</keyword>
<dbReference type="CDD" id="cd00340">
    <property type="entry name" value="GSH_Peroxidase"/>
    <property type="match status" value="1"/>
</dbReference>
<dbReference type="SUPFAM" id="SSF52833">
    <property type="entry name" value="Thioredoxin-like"/>
    <property type="match status" value="1"/>
</dbReference>
<gene>
    <name evidence="5" type="ORF">KQ249_04380</name>
</gene>
<dbReference type="GO" id="GO:0004601">
    <property type="term" value="F:peroxidase activity"/>
    <property type="evidence" value="ECO:0007669"/>
    <property type="project" value="UniProtKB-KW"/>
</dbReference>
<name>A0ABX8IJE1_9GAMM</name>
<evidence type="ECO:0000256" key="1">
    <source>
        <dbReference type="ARBA" id="ARBA00006926"/>
    </source>
</evidence>
<dbReference type="Proteomes" id="UP000683442">
    <property type="component" value="Chromosome"/>
</dbReference>
<dbReference type="RefSeq" id="WP_041644836.1">
    <property type="nucleotide sequence ID" value="NZ_CP076686.1"/>
</dbReference>
<dbReference type="PANTHER" id="PTHR11592:SF40">
    <property type="entry name" value="THIOREDOXIN_GLUTATHIONE PEROXIDASE BTUE"/>
    <property type="match status" value="1"/>
</dbReference>
<dbReference type="GeneID" id="78558655"/>
<evidence type="ECO:0000256" key="4">
    <source>
        <dbReference type="RuleBase" id="RU000499"/>
    </source>
</evidence>
<evidence type="ECO:0000313" key="5">
    <source>
        <dbReference type="EMBL" id="QWV13865.1"/>
    </source>
</evidence>
<keyword evidence="2 4" id="KW-0575">Peroxidase</keyword>
<evidence type="ECO:0000256" key="2">
    <source>
        <dbReference type="ARBA" id="ARBA00022559"/>
    </source>
</evidence>
<dbReference type="InterPro" id="IPR036249">
    <property type="entry name" value="Thioredoxin-like_sf"/>
</dbReference>
<proteinExistence type="inferred from homology"/>
<sequence>MSALLGTIPLYRIDGSESRLFDHGAKAYLVVNVASKCGLTPQYRALEALYREWAAKGLIVLGFPSNDFHGQEPGSNEGIAKFCSTQYDVTFPLFSKIKVSGALKHPLYSALVEAAPEVIGDGPFREKLRSFGVEPNSPPEVQWNFEKFLVSGKGEVVARFAPDVEVGDERFLSALRTCLL</sequence>
<accession>A0ABX8IJE1</accession>
<protein>
    <recommendedName>
        <fullName evidence="4">Glutathione peroxidase</fullName>
    </recommendedName>
</protein>
<dbReference type="PANTHER" id="PTHR11592">
    <property type="entry name" value="GLUTATHIONE PEROXIDASE"/>
    <property type="match status" value="1"/>
</dbReference>
<dbReference type="PRINTS" id="PR01011">
    <property type="entry name" value="GLUTPROXDASE"/>
</dbReference>
<dbReference type="PROSITE" id="PS51355">
    <property type="entry name" value="GLUTATHIONE_PEROXID_3"/>
    <property type="match status" value="1"/>
</dbReference>
<dbReference type="PIRSF" id="PIRSF000303">
    <property type="entry name" value="Glutathion_perox"/>
    <property type="match status" value="1"/>
</dbReference>
<dbReference type="EMBL" id="CP076686">
    <property type="protein sequence ID" value="QWV13865.1"/>
    <property type="molecule type" value="Genomic_DNA"/>
</dbReference>
<organism evidence="5 6">
    <name type="scientific">Marinobacter adhaerens</name>
    <dbReference type="NCBI Taxonomy" id="1033846"/>
    <lineage>
        <taxon>Bacteria</taxon>
        <taxon>Pseudomonadati</taxon>
        <taxon>Pseudomonadota</taxon>
        <taxon>Gammaproteobacteria</taxon>
        <taxon>Pseudomonadales</taxon>
        <taxon>Marinobacteraceae</taxon>
        <taxon>Marinobacter</taxon>
    </lineage>
</organism>
<dbReference type="Gene3D" id="3.40.30.10">
    <property type="entry name" value="Glutaredoxin"/>
    <property type="match status" value="1"/>
</dbReference>
<dbReference type="InterPro" id="IPR000889">
    <property type="entry name" value="Glutathione_peroxidase"/>
</dbReference>
<evidence type="ECO:0000313" key="6">
    <source>
        <dbReference type="Proteomes" id="UP000683442"/>
    </source>
</evidence>
<keyword evidence="3 4" id="KW-0560">Oxidoreductase</keyword>